<proteinExistence type="predicted"/>
<dbReference type="KEGG" id="vg:7943907"/>
<evidence type="ECO:0000256" key="1">
    <source>
        <dbReference type="SAM" id="Phobius"/>
    </source>
</evidence>
<dbReference type="RefSeq" id="YP_002922695.1">
    <property type="nucleotide sequence ID" value="NC_012743.2"/>
</dbReference>
<dbReference type="GeneID" id="7943907"/>
<keyword evidence="3" id="KW-1185">Reference proteome</keyword>
<feature type="transmembrane region" description="Helical" evidence="1">
    <location>
        <begin position="21"/>
        <end position="40"/>
    </location>
</feature>
<evidence type="ECO:0000313" key="2">
    <source>
        <dbReference type="EMBL" id="ACR15016.1"/>
    </source>
</evidence>
<name>C5IHL5_9CAUD</name>
<evidence type="ECO:0000313" key="3">
    <source>
        <dbReference type="Proteomes" id="UP000001481"/>
    </source>
</evidence>
<dbReference type="EMBL" id="FJ937737">
    <property type="protein sequence ID" value="ACR15016.1"/>
    <property type="molecule type" value="Genomic_DNA"/>
</dbReference>
<sequence>MHNDLLREALERDGYHYGRRLVLLAIAIAALGALIGAASFGNP</sequence>
<accession>C5IHL5</accession>
<organism evidence="2 3">
    <name type="scientific">Burkholderia phage BcepIL02</name>
    <dbReference type="NCBI Taxonomy" id="2886898"/>
    <lineage>
        <taxon>Viruses</taxon>
        <taxon>Duplodnaviria</taxon>
        <taxon>Heunggongvirae</taxon>
        <taxon>Uroviricota</taxon>
        <taxon>Caudoviricetes</taxon>
        <taxon>Lessievirus</taxon>
        <taxon>Lessievirus bcepil02</taxon>
    </lineage>
</organism>
<keyword evidence="1" id="KW-1133">Transmembrane helix</keyword>
<gene>
    <name evidence="2" type="ORF">BcepIL02_gp23</name>
</gene>
<protein>
    <submittedName>
        <fullName evidence="2">Uncharacterized protein</fullName>
    </submittedName>
</protein>
<reference evidence="2 3" key="1">
    <citation type="journal article" date="2011" name="J. Bacteriol.">
        <title>Genomes and Characterization of Phages Bcep22 and BcepIL02, Founders of a Novel Phage Type in Burkholderia cenocepacia.</title>
        <authorList>
            <person name="Gill J.J."/>
            <person name="Summer E.J."/>
            <person name="Russell W.K."/>
            <person name="Cologna S.M."/>
            <person name="Carlile T.M."/>
            <person name="Fuller A.C."/>
            <person name="Kitsopoulos K."/>
            <person name="Mebane L.M."/>
            <person name="Parkinson B.N."/>
            <person name="Sullivan D."/>
            <person name="Carmody L.A."/>
            <person name="Gonzalez C.F."/>
            <person name="Lipuma J.J."/>
            <person name="Young R."/>
        </authorList>
    </citation>
    <scope>NUCLEOTIDE SEQUENCE [LARGE SCALE GENOMIC DNA]</scope>
</reference>
<keyword evidence="1" id="KW-0812">Transmembrane</keyword>
<keyword evidence="1" id="KW-0472">Membrane</keyword>
<dbReference type="Proteomes" id="UP000001481">
    <property type="component" value="Segment"/>
</dbReference>